<dbReference type="AlphaFoldDB" id="A0AAE1G915"/>
<organism evidence="4 5">
    <name type="scientific">Petrolisthes cinctipes</name>
    <name type="common">Flat porcelain crab</name>
    <dbReference type="NCBI Taxonomy" id="88211"/>
    <lineage>
        <taxon>Eukaryota</taxon>
        <taxon>Metazoa</taxon>
        <taxon>Ecdysozoa</taxon>
        <taxon>Arthropoda</taxon>
        <taxon>Crustacea</taxon>
        <taxon>Multicrustacea</taxon>
        <taxon>Malacostraca</taxon>
        <taxon>Eumalacostraca</taxon>
        <taxon>Eucarida</taxon>
        <taxon>Decapoda</taxon>
        <taxon>Pleocyemata</taxon>
        <taxon>Anomura</taxon>
        <taxon>Galatheoidea</taxon>
        <taxon>Porcellanidae</taxon>
        <taxon>Petrolisthes</taxon>
    </lineage>
</organism>
<evidence type="ECO:0000256" key="1">
    <source>
        <dbReference type="SAM" id="MobiDB-lite"/>
    </source>
</evidence>
<feature type="region of interest" description="Disordered" evidence="1">
    <location>
        <begin position="81"/>
        <end position="119"/>
    </location>
</feature>
<dbReference type="EMBL" id="JAWQEG010000625">
    <property type="protein sequence ID" value="KAK3887494.1"/>
    <property type="molecule type" value="Genomic_DNA"/>
</dbReference>
<feature type="domain" description="Matrix-remodeling-associated protein 7 helical" evidence="3">
    <location>
        <begin position="115"/>
        <end position="173"/>
    </location>
</feature>
<feature type="compositionally biased region" description="Basic and acidic residues" evidence="1">
    <location>
        <begin position="88"/>
        <end position="107"/>
    </location>
</feature>
<name>A0AAE1G915_PETCI</name>
<evidence type="ECO:0000313" key="4">
    <source>
        <dbReference type="EMBL" id="KAK3887494.1"/>
    </source>
</evidence>
<dbReference type="InterPro" id="IPR057534">
    <property type="entry name" value="MXRA7_helical"/>
</dbReference>
<accession>A0AAE1G915</accession>
<dbReference type="PANTHER" id="PTHR21845">
    <property type="entry name" value="TRANSMEMBRANE ANCHOR PROTEIN 1"/>
    <property type="match status" value="1"/>
</dbReference>
<evidence type="ECO:0000259" key="3">
    <source>
        <dbReference type="Pfam" id="PF25473"/>
    </source>
</evidence>
<keyword evidence="5" id="KW-1185">Reference proteome</keyword>
<keyword evidence="2" id="KW-1133">Transmembrane helix</keyword>
<keyword evidence="2" id="KW-0812">Transmembrane</keyword>
<proteinExistence type="predicted"/>
<gene>
    <name evidence="4" type="ORF">Pcinc_008406</name>
</gene>
<dbReference type="Proteomes" id="UP001286313">
    <property type="component" value="Unassembled WGS sequence"/>
</dbReference>
<dbReference type="Pfam" id="PF25473">
    <property type="entry name" value="MXRA7_helical"/>
    <property type="match status" value="1"/>
</dbReference>
<evidence type="ECO:0000313" key="5">
    <source>
        <dbReference type="Proteomes" id="UP001286313"/>
    </source>
</evidence>
<evidence type="ECO:0000256" key="2">
    <source>
        <dbReference type="SAM" id="Phobius"/>
    </source>
</evidence>
<sequence length="174" mass="19975">MRRCCKIAKDPFNTVMKGYNDSQTWEAWLGSLEVLWNNTSGIFVLSVLASVAVILATWAMKSHQWPHQHCHKQKTHMCDGGDEVNTEDDTHTQHTADEENKLVDQSEKSTLGANNKRHVLETVQKSMTDQQRSEEKEAQSQQLAAIFKMMQEQEEKFGETTIDDIRDQMKLYCG</sequence>
<dbReference type="InterPro" id="IPR026622">
    <property type="entry name" value="Mxra7"/>
</dbReference>
<dbReference type="PANTHER" id="PTHR21845:SF2">
    <property type="entry name" value="MATRIX-REMODELING-ASSOCIATED PROTEIN 7"/>
    <property type="match status" value="1"/>
</dbReference>
<feature type="transmembrane region" description="Helical" evidence="2">
    <location>
        <begin position="41"/>
        <end position="59"/>
    </location>
</feature>
<reference evidence="4" key="1">
    <citation type="submission" date="2023-10" db="EMBL/GenBank/DDBJ databases">
        <title>Genome assemblies of two species of porcelain crab, Petrolisthes cinctipes and Petrolisthes manimaculis (Anomura: Porcellanidae).</title>
        <authorList>
            <person name="Angst P."/>
        </authorList>
    </citation>
    <scope>NUCLEOTIDE SEQUENCE</scope>
    <source>
        <strain evidence="4">PB745_01</strain>
        <tissue evidence="4">Gill</tissue>
    </source>
</reference>
<protein>
    <recommendedName>
        <fullName evidence="3">Matrix-remodeling-associated protein 7 helical domain-containing protein</fullName>
    </recommendedName>
</protein>
<comment type="caution">
    <text evidence="4">The sequence shown here is derived from an EMBL/GenBank/DDBJ whole genome shotgun (WGS) entry which is preliminary data.</text>
</comment>
<keyword evidence="2" id="KW-0472">Membrane</keyword>